<dbReference type="InterPro" id="IPR013088">
    <property type="entry name" value="Znf_NHR/GATA"/>
</dbReference>
<sequence>MSCPICHKPTQTTFRPFCSQRCADVDLGRWFKGAYRTPSFRQDNDPADLAEAEGKAILSSHDTSHQQP</sequence>
<gene>
    <name evidence="3 5" type="primary">yacG</name>
    <name evidence="5" type="ORF">NQF64_04765</name>
</gene>
<comment type="caution">
    <text evidence="5">The sequence shown here is derived from an EMBL/GenBank/DDBJ whole genome shotgun (WGS) entry which is preliminary data.</text>
</comment>
<accession>A0ABT3W7A4</accession>
<evidence type="ECO:0000256" key="3">
    <source>
        <dbReference type="HAMAP-Rule" id="MF_00649"/>
    </source>
</evidence>
<feature type="binding site" evidence="3">
    <location>
        <position position="6"/>
    </location>
    <ligand>
        <name>Zn(2+)</name>
        <dbReference type="ChEBI" id="CHEBI:29105"/>
    </ligand>
</feature>
<organism evidence="5 6">
    <name type="scientific">Bombella saccharophila</name>
    <dbReference type="NCBI Taxonomy" id="2967338"/>
    <lineage>
        <taxon>Bacteria</taxon>
        <taxon>Pseudomonadati</taxon>
        <taxon>Pseudomonadota</taxon>
        <taxon>Alphaproteobacteria</taxon>
        <taxon>Acetobacterales</taxon>
        <taxon>Acetobacteraceae</taxon>
        <taxon>Bombella</taxon>
    </lineage>
</organism>
<name>A0ABT3W7A4_9PROT</name>
<dbReference type="SUPFAM" id="SSF57716">
    <property type="entry name" value="Glucocorticoid receptor-like (DNA-binding domain)"/>
    <property type="match status" value="1"/>
</dbReference>
<proteinExistence type="inferred from homology"/>
<keyword evidence="6" id="KW-1185">Reference proteome</keyword>
<reference evidence="5 6" key="1">
    <citation type="submission" date="2022-07" db="EMBL/GenBank/DDBJ databases">
        <title>Bombella genomes.</title>
        <authorList>
            <person name="Harer L."/>
            <person name="Styblova S."/>
            <person name="Ehrmann M."/>
        </authorList>
    </citation>
    <scope>NUCLEOTIDE SEQUENCE [LARGE SCALE GENOMIC DNA]</scope>
    <source>
        <strain evidence="5 6">TMW 2.2558</strain>
    </source>
</reference>
<feature type="binding site" evidence="3">
    <location>
        <position position="18"/>
    </location>
    <ligand>
        <name>Zn(2+)</name>
        <dbReference type="ChEBI" id="CHEBI:29105"/>
    </ligand>
</feature>
<evidence type="ECO:0000313" key="6">
    <source>
        <dbReference type="Proteomes" id="UP001165648"/>
    </source>
</evidence>
<dbReference type="PANTHER" id="PTHR36150:SF1">
    <property type="entry name" value="DNA GYRASE INHIBITOR YACG"/>
    <property type="match status" value="1"/>
</dbReference>
<evidence type="ECO:0000256" key="1">
    <source>
        <dbReference type="ARBA" id="ARBA00022723"/>
    </source>
</evidence>
<dbReference type="InterPro" id="IPR005584">
    <property type="entry name" value="DNA_gyrase_inhibitor_YacG"/>
</dbReference>
<feature type="binding site" evidence="3">
    <location>
        <position position="22"/>
    </location>
    <ligand>
        <name>Zn(2+)</name>
        <dbReference type="ChEBI" id="CHEBI:29105"/>
    </ligand>
</feature>
<evidence type="ECO:0000313" key="5">
    <source>
        <dbReference type="EMBL" id="MCX5614553.1"/>
    </source>
</evidence>
<comment type="cofactor">
    <cofactor evidence="3">
        <name>Zn(2+)</name>
        <dbReference type="ChEBI" id="CHEBI:29105"/>
    </cofactor>
    <text evidence="3">Binds 1 zinc ion.</text>
</comment>
<feature type="binding site" evidence="3">
    <location>
        <position position="3"/>
    </location>
    <ligand>
        <name>Zn(2+)</name>
        <dbReference type="ChEBI" id="CHEBI:29105"/>
    </ligand>
</feature>
<feature type="region of interest" description="Disordered" evidence="4">
    <location>
        <begin position="39"/>
        <end position="68"/>
    </location>
</feature>
<dbReference type="Proteomes" id="UP001165648">
    <property type="component" value="Unassembled WGS sequence"/>
</dbReference>
<evidence type="ECO:0000256" key="4">
    <source>
        <dbReference type="SAM" id="MobiDB-lite"/>
    </source>
</evidence>
<comment type="similarity">
    <text evidence="3">Belongs to the DNA gyrase inhibitor YacG family.</text>
</comment>
<dbReference type="PANTHER" id="PTHR36150">
    <property type="entry name" value="DNA GYRASE INHIBITOR YACG"/>
    <property type="match status" value="1"/>
</dbReference>
<keyword evidence="2 3" id="KW-0862">Zinc</keyword>
<comment type="function">
    <text evidence="3">Inhibits all the catalytic activities of DNA gyrase by preventing its interaction with DNA. Acts by binding directly to the C-terminal domain of GyrB, which probably disrupts DNA binding by the gyrase.</text>
</comment>
<protein>
    <recommendedName>
        <fullName evidence="3">DNA gyrase inhibitor YacG</fullName>
    </recommendedName>
</protein>
<comment type="subunit">
    <text evidence="3">Interacts with GyrB.</text>
</comment>
<dbReference type="Pfam" id="PF03884">
    <property type="entry name" value="YacG"/>
    <property type="match status" value="1"/>
</dbReference>
<dbReference type="EMBL" id="JANIDW010000002">
    <property type="protein sequence ID" value="MCX5614553.1"/>
    <property type="molecule type" value="Genomic_DNA"/>
</dbReference>
<dbReference type="HAMAP" id="MF_00649">
    <property type="entry name" value="DNA_gyrase_inhibitor_YacG"/>
    <property type="match status" value="1"/>
</dbReference>
<keyword evidence="1 3" id="KW-0479">Metal-binding</keyword>
<dbReference type="Gene3D" id="3.30.50.10">
    <property type="entry name" value="Erythroid Transcription Factor GATA-1, subunit A"/>
    <property type="match status" value="1"/>
</dbReference>
<evidence type="ECO:0000256" key="2">
    <source>
        <dbReference type="ARBA" id="ARBA00022833"/>
    </source>
</evidence>